<gene>
    <name evidence="2" type="ordered locus">Nmar_1214</name>
</gene>
<evidence type="ECO:0000313" key="3">
    <source>
        <dbReference type="Proteomes" id="UP000000792"/>
    </source>
</evidence>
<dbReference type="Proteomes" id="UP000000792">
    <property type="component" value="Chromosome"/>
</dbReference>
<dbReference type="RefSeq" id="WP_012215597.1">
    <property type="nucleotide sequence ID" value="NC_010085.1"/>
</dbReference>
<protein>
    <submittedName>
        <fullName evidence="2">Cobyrinic acid ac-diamide synthase</fullName>
    </submittedName>
</protein>
<sequence>MAQNIVLFNNKGGVGKTTFLFHLGYALEKMGKKILFVDLDPQCNLTSCICTDDELDTLWKTQNSVFYAVEPLIKGTGDIADIKPYKVKDREIRLIAGDLLLSGFEELLSSAWTDTLAGNEIGFRRTSSIYRLIKKIANANDIDYVLVDVGPNLGSLNRSVLLSCDYFFVPLVPDLFSLRGLENIGITFKKWIDDWTNAKNRFIQNNESLTIDLQDGKPVFAGYINQQFNIYRGVETKAWKHWSAQVPQIIEEKLISKLREIDENMVLDLNNGSYKLGNFKSYHSLAPKSQQMKKPIFELSGPGIVGIHKENSLKCKADFEKLAKKIIANI</sequence>
<dbReference type="EMBL" id="CP000866">
    <property type="protein sequence ID" value="ABX13110.1"/>
    <property type="molecule type" value="Genomic_DNA"/>
</dbReference>
<feature type="domain" description="AAA" evidence="1">
    <location>
        <begin position="3"/>
        <end position="194"/>
    </location>
</feature>
<dbReference type="Gene3D" id="3.40.50.300">
    <property type="entry name" value="P-loop containing nucleotide triphosphate hydrolases"/>
    <property type="match status" value="1"/>
</dbReference>
<evidence type="ECO:0000313" key="2">
    <source>
        <dbReference type="EMBL" id="ABX13110.1"/>
    </source>
</evidence>
<dbReference type="InParanoid" id="A9A5V5"/>
<dbReference type="InterPro" id="IPR027417">
    <property type="entry name" value="P-loop_NTPase"/>
</dbReference>
<dbReference type="STRING" id="436308.Nmar_1214"/>
<name>A9A5V5_NITMS</name>
<dbReference type="InterPro" id="IPR050678">
    <property type="entry name" value="DNA_Partitioning_ATPase"/>
</dbReference>
<evidence type="ECO:0000259" key="1">
    <source>
        <dbReference type="Pfam" id="PF13614"/>
    </source>
</evidence>
<accession>A9A5V5</accession>
<dbReference type="InterPro" id="IPR025669">
    <property type="entry name" value="AAA_dom"/>
</dbReference>
<keyword evidence="3" id="KW-1185">Reference proteome</keyword>
<dbReference type="EnsemblBacteria" id="ABX13110">
    <property type="protein sequence ID" value="ABX13110"/>
    <property type="gene ID" value="Nmar_1214"/>
</dbReference>
<organism evidence="2 3">
    <name type="scientific">Nitrosopumilus maritimus (strain SCM1)</name>
    <dbReference type="NCBI Taxonomy" id="436308"/>
    <lineage>
        <taxon>Archaea</taxon>
        <taxon>Nitrososphaerota</taxon>
        <taxon>Nitrososphaeria</taxon>
        <taxon>Nitrosopumilales</taxon>
        <taxon>Nitrosopumilaceae</taxon>
        <taxon>Nitrosopumilus</taxon>
    </lineage>
</organism>
<proteinExistence type="predicted"/>
<dbReference type="OrthoDB" id="36110at2157"/>
<dbReference type="eggNOG" id="arCOG00586">
    <property type="taxonomic scope" value="Archaea"/>
</dbReference>
<dbReference type="PhylomeDB" id="A9A5V5"/>
<dbReference type="Pfam" id="PF13614">
    <property type="entry name" value="AAA_31"/>
    <property type="match status" value="1"/>
</dbReference>
<dbReference type="PANTHER" id="PTHR13696:SF99">
    <property type="entry name" value="COBYRINIC ACID AC-DIAMIDE SYNTHASE"/>
    <property type="match status" value="1"/>
</dbReference>
<dbReference type="SUPFAM" id="SSF52540">
    <property type="entry name" value="P-loop containing nucleoside triphosphate hydrolases"/>
    <property type="match status" value="1"/>
</dbReference>
<dbReference type="AlphaFoldDB" id="A9A5V5"/>
<dbReference type="CDD" id="cd02042">
    <property type="entry name" value="ParAB_family"/>
    <property type="match status" value="1"/>
</dbReference>
<dbReference type="PANTHER" id="PTHR13696">
    <property type="entry name" value="P-LOOP CONTAINING NUCLEOSIDE TRIPHOSPHATE HYDROLASE"/>
    <property type="match status" value="1"/>
</dbReference>
<reference evidence="2 3" key="1">
    <citation type="journal article" date="2010" name="Proc. Natl. Acad. Sci. U.S.A.">
        <title>Nitrosopumilus maritimus genome reveals unique mechanisms for nitrification and autotrophy in globally distributed marine crenarchaea.</title>
        <authorList>
            <person name="Walker C.B."/>
            <person name="de la Torre J.R."/>
            <person name="Klotz M.G."/>
            <person name="Urakawa H."/>
            <person name="Pinel N."/>
            <person name="Arp D.J."/>
            <person name="Brochier-Armanet C."/>
            <person name="Chain P.S."/>
            <person name="Chan P.P."/>
            <person name="Gollabgir A."/>
            <person name="Hemp J."/>
            <person name="Hugler M."/>
            <person name="Karr E.A."/>
            <person name="Konneke M."/>
            <person name="Shin M."/>
            <person name="Lawton T.J."/>
            <person name="Lowe T."/>
            <person name="Martens-Habbena W."/>
            <person name="Sayavedra-Soto L.A."/>
            <person name="Lang D."/>
            <person name="Sievert S.M."/>
            <person name="Rosenzweig A.C."/>
            <person name="Manning G."/>
            <person name="Stahl D.A."/>
        </authorList>
    </citation>
    <scope>NUCLEOTIDE SEQUENCE [LARGE SCALE GENOMIC DNA]</scope>
    <source>
        <strain evidence="2 3">SCM1</strain>
    </source>
</reference>
<dbReference type="HOGENOM" id="CLU_037612_2_0_2"/>
<dbReference type="KEGG" id="nmr:Nmar_1214"/>
<dbReference type="GeneID" id="5773781"/>